<organism evidence="1 2">
    <name type="scientific">Marinobacterium aestuariivivens</name>
    <dbReference type="NCBI Taxonomy" id="1698799"/>
    <lineage>
        <taxon>Bacteria</taxon>
        <taxon>Pseudomonadati</taxon>
        <taxon>Pseudomonadota</taxon>
        <taxon>Gammaproteobacteria</taxon>
        <taxon>Oceanospirillales</taxon>
        <taxon>Oceanospirillaceae</taxon>
        <taxon>Marinobacterium</taxon>
    </lineage>
</organism>
<accession>A0ABW2A3F7</accession>
<evidence type="ECO:0000313" key="1">
    <source>
        <dbReference type="EMBL" id="MFC6671849.1"/>
    </source>
</evidence>
<keyword evidence="2" id="KW-1185">Reference proteome</keyword>
<evidence type="ECO:0008006" key="3">
    <source>
        <dbReference type="Google" id="ProtNLM"/>
    </source>
</evidence>
<proteinExistence type="predicted"/>
<reference evidence="2" key="1">
    <citation type="journal article" date="2019" name="Int. J. Syst. Evol. Microbiol.">
        <title>The Global Catalogue of Microorganisms (GCM) 10K type strain sequencing project: providing services to taxonomists for standard genome sequencing and annotation.</title>
        <authorList>
            <consortium name="The Broad Institute Genomics Platform"/>
            <consortium name="The Broad Institute Genome Sequencing Center for Infectious Disease"/>
            <person name="Wu L."/>
            <person name="Ma J."/>
        </authorList>
    </citation>
    <scope>NUCLEOTIDE SEQUENCE [LARGE SCALE GENOMIC DNA]</scope>
    <source>
        <strain evidence="2">NBRC 111756</strain>
    </source>
</reference>
<dbReference type="EMBL" id="JBHSWE010000001">
    <property type="protein sequence ID" value="MFC6671849.1"/>
    <property type="molecule type" value="Genomic_DNA"/>
</dbReference>
<name>A0ABW2A3F7_9GAMM</name>
<gene>
    <name evidence="1" type="ORF">ACFQDL_18590</name>
</gene>
<evidence type="ECO:0000313" key="2">
    <source>
        <dbReference type="Proteomes" id="UP001596422"/>
    </source>
</evidence>
<dbReference type="RefSeq" id="WP_379910332.1">
    <property type="nucleotide sequence ID" value="NZ_JBHSWE010000001.1"/>
</dbReference>
<dbReference type="Proteomes" id="UP001596422">
    <property type="component" value="Unassembled WGS sequence"/>
</dbReference>
<sequence length="136" mass="14536">MQRRQFLLFILGGGMGVPGLCSGQTLGRSAPAPESRLSLQSIETAIEQLLFDPAGARAIGRRYLERFPERANPALLLEHSGLAMRQNPPPGGGAGSKTAIDQRRRQDFLAGNTVILEGWILAQSEASLCALLALSP</sequence>
<protein>
    <recommendedName>
        <fullName evidence="3">SnoaL-like domain-containing protein</fullName>
    </recommendedName>
</protein>
<comment type="caution">
    <text evidence="1">The sequence shown here is derived from an EMBL/GenBank/DDBJ whole genome shotgun (WGS) entry which is preliminary data.</text>
</comment>